<organism evidence="1 2">
    <name type="scientific">Suillus plorans</name>
    <dbReference type="NCBI Taxonomy" id="116603"/>
    <lineage>
        <taxon>Eukaryota</taxon>
        <taxon>Fungi</taxon>
        <taxon>Dikarya</taxon>
        <taxon>Basidiomycota</taxon>
        <taxon>Agaricomycotina</taxon>
        <taxon>Agaricomycetes</taxon>
        <taxon>Agaricomycetidae</taxon>
        <taxon>Boletales</taxon>
        <taxon>Suillineae</taxon>
        <taxon>Suillaceae</taxon>
        <taxon>Suillus</taxon>
    </lineage>
</organism>
<dbReference type="Proteomes" id="UP000719766">
    <property type="component" value="Unassembled WGS sequence"/>
</dbReference>
<protein>
    <submittedName>
        <fullName evidence="1">Uncharacterized protein</fullName>
    </submittedName>
</protein>
<dbReference type="GeneID" id="64596652"/>
<dbReference type="RefSeq" id="XP_041160798.1">
    <property type="nucleotide sequence ID" value="XM_041302888.1"/>
</dbReference>
<dbReference type="OrthoDB" id="2692101at2759"/>
<name>A0A9P7DHL2_9AGAM</name>
<sequence length="75" mass="8219">MLVFRRSVKCCLTASTLDLTLPSSIHSLYPTPPRQAPTMACQKPLLPNIFAVSVLISTSTLYAASRPTTVPRQCR</sequence>
<gene>
    <name evidence="1" type="ORF">HD556DRAFT_1369387</name>
</gene>
<evidence type="ECO:0000313" key="2">
    <source>
        <dbReference type="Proteomes" id="UP000719766"/>
    </source>
</evidence>
<feature type="non-terminal residue" evidence="1">
    <location>
        <position position="75"/>
    </location>
</feature>
<dbReference type="AlphaFoldDB" id="A0A9P7DHL2"/>
<proteinExistence type="predicted"/>
<dbReference type="EMBL" id="JABBWE010000025">
    <property type="protein sequence ID" value="KAG1794687.1"/>
    <property type="molecule type" value="Genomic_DNA"/>
</dbReference>
<evidence type="ECO:0000313" key="1">
    <source>
        <dbReference type="EMBL" id="KAG1794687.1"/>
    </source>
</evidence>
<reference evidence="1" key="1">
    <citation type="journal article" date="2020" name="New Phytol.">
        <title>Comparative genomics reveals dynamic genome evolution in host specialist ectomycorrhizal fungi.</title>
        <authorList>
            <person name="Lofgren L.A."/>
            <person name="Nguyen N.H."/>
            <person name="Vilgalys R."/>
            <person name="Ruytinx J."/>
            <person name="Liao H.L."/>
            <person name="Branco S."/>
            <person name="Kuo A."/>
            <person name="LaButti K."/>
            <person name="Lipzen A."/>
            <person name="Andreopoulos W."/>
            <person name="Pangilinan J."/>
            <person name="Riley R."/>
            <person name="Hundley H."/>
            <person name="Na H."/>
            <person name="Barry K."/>
            <person name="Grigoriev I.V."/>
            <person name="Stajich J.E."/>
            <person name="Kennedy P.G."/>
        </authorList>
    </citation>
    <scope>NUCLEOTIDE SEQUENCE</scope>
    <source>
        <strain evidence="1">S12</strain>
    </source>
</reference>
<accession>A0A9P7DHL2</accession>
<keyword evidence="2" id="KW-1185">Reference proteome</keyword>
<comment type="caution">
    <text evidence="1">The sequence shown here is derived from an EMBL/GenBank/DDBJ whole genome shotgun (WGS) entry which is preliminary data.</text>
</comment>